<evidence type="ECO:0008006" key="3">
    <source>
        <dbReference type="Google" id="ProtNLM"/>
    </source>
</evidence>
<reference evidence="2" key="1">
    <citation type="journal article" date="2019" name="Int. J. Syst. Evol. Microbiol.">
        <title>The Global Catalogue of Microorganisms (GCM) 10K type strain sequencing project: providing services to taxonomists for standard genome sequencing and annotation.</title>
        <authorList>
            <consortium name="The Broad Institute Genomics Platform"/>
            <consortium name="The Broad Institute Genome Sequencing Center for Infectious Disease"/>
            <person name="Wu L."/>
            <person name="Ma J."/>
        </authorList>
    </citation>
    <scope>NUCLEOTIDE SEQUENCE [LARGE SCALE GENOMIC DNA]</scope>
    <source>
        <strain evidence="2">JCM 9092</strain>
    </source>
</reference>
<dbReference type="EMBL" id="BAAAUG010000131">
    <property type="protein sequence ID" value="GAA3133110.1"/>
    <property type="molecule type" value="Genomic_DNA"/>
</dbReference>
<proteinExistence type="predicted"/>
<protein>
    <recommendedName>
        <fullName evidence="3">Alpha/beta hydrolase</fullName>
    </recommendedName>
</protein>
<comment type="caution">
    <text evidence="1">The sequence shown here is derived from an EMBL/GenBank/DDBJ whole genome shotgun (WGS) entry which is preliminary data.</text>
</comment>
<name>A0ABP6N137_9ACTN</name>
<dbReference type="Proteomes" id="UP001501637">
    <property type="component" value="Unassembled WGS sequence"/>
</dbReference>
<dbReference type="InterPro" id="IPR029058">
    <property type="entry name" value="AB_hydrolase_fold"/>
</dbReference>
<organism evidence="1 2">
    <name type="scientific">Streptomyces rectiviolaceus</name>
    <dbReference type="NCBI Taxonomy" id="332591"/>
    <lineage>
        <taxon>Bacteria</taxon>
        <taxon>Bacillati</taxon>
        <taxon>Actinomycetota</taxon>
        <taxon>Actinomycetes</taxon>
        <taxon>Kitasatosporales</taxon>
        <taxon>Streptomycetaceae</taxon>
        <taxon>Streptomyces</taxon>
    </lineage>
</organism>
<sequence>MSGPRCRPTFLGMASFRERCIHSRQGGRLASTTTADIDELVAGLKDRPRVVLHFHGGLIDDTLGFATAQRLAPVYEAAGADPVFFVWSSGLLETLRGNLPQILNESVFRTLLNRVTRYATGTVFREPGQRALGAVATPAPRAVAAELAQVRTGQEPYARLTAPPDVPPLSEAEQKQIAAELSADIELAERTREIVNSVTPPDQRHPTEQAAAARDIIGGRAAAATLMSPDVVADLAARAGTGERALVSTALVVRKTVRVVAAVVGRFRQRTDHGLYPTVVEEILREFYLANVGAAIWDAMKRQTADTFAAPDDEVRAGRYFLDRFAELLAAGTRPQVTVVGHSAGAVFISNLLEDLARRRAADDDPLPADFRLRDVVLLAPACTVGQLAPVVRRQAELFDRFRMFTMTDAAEQADHLLPFLYPRSLLYFISGVLERGPSRQSAVTPIAGMQHWYLDPAAVGPESDDLRGFLRADPARTVWSPGLDAGARSHTAFDDDPQVLASVAAMLAD</sequence>
<gene>
    <name evidence="1" type="ORF">GCM10010449_62500</name>
</gene>
<evidence type="ECO:0000313" key="2">
    <source>
        <dbReference type="Proteomes" id="UP001501637"/>
    </source>
</evidence>
<dbReference type="SUPFAM" id="SSF53474">
    <property type="entry name" value="alpha/beta-Hydrolases"/>
    <property type="match status" value="1"/>
</dbReference>
<evidence type="ECO:0000313" key="1">
    <source>
        <dbReference type="EMBL" id="GAA3133110.1"/>
    </source>
</evidence>
<accession>A0ABP6N137</accession>
<keyword evidence="2" id="KW-1185">Reference proteome</keyword>